<name>A0A7Y6M238_9ACTN</name>
<dbReference type="AlphaFoldDB" id="A0A7Y6M238"/>
<dbReference type="EMBL" id="JABWGN010000004">
    <property type="protein sequence ID" value="NUW31772.1"/>
    <property type="molecule type" value="Genomic_DNA"/>
</dbReference>
<feature type="domain" description="EfeO-type cupredoxin-like" evidence="2">
    <location>
        <begin position="30"/>
        <end position="127"/>
    </location>
</feature>
<evidence type="ECO:0000313" key="3">
    <source>
        <dbReference type="EMBL" id="NUW31772.1"/>
    </source>
</evidence>
<organism evidence="3 4">
    <name type="scientific">Nonomuraea montanisoli</name>
    <dbReference type="NCBI Taxonomy" id="2741721"/>
    <lineage>
        <taxon>Bacteria</taxon>
        <taxon>Bacillati</taxon>
        <taxon>Actinomycetota</taxon>
        <taxon>Actinomycetes</taxon>
        <taxon>Streptosporangiales</taxon>
        <taxon>Streptosporangiaceae</taxon>
        <taxon>Nonomuraea</taxon>
    </lineage>
</organism>
<dbReference type="Proteomes" id="UP000586042">
    <property type="component" value="Unassembled WGS sequence"/>
</dbReference>
<evidence type="ECO:0000259" key="2">
    <source>
        <dbReference type="Pfam" id="PF13473"/>
    </source>
</evidence>
<feature type="chain" id="PRO_5038634463" description="EfeO-type cupredoxin-like domain-containing protein" evidence="1">
    <location>
        <begin position="34"/>
        <end position="134"/>
    </location>
</feature>
<dbReference type="PROSITE" id="PS51318">
    <property type="entry name" value="TAT"/>
    <property type="match status" value="1"/>
</dbReference>
<gene>
    <name evidence="3" type="ORF">HTZ77_10075</name>
</gene>
<protein>
    <recommendedName>
        <fullName evidence="2">EfeO-type cupredoxin-like domain-containing protein</fullName>
    </recommendedName>
</protein>
<dbReference type="RefSeq" id="WP_175589245.1">
    <property type="nucleotide sequence ID" value="NZ_JABWGN010000004.1"/>
</dbReference>
<dbReference type="Pfam" id="PF13473">
    <property type="entry name" value="Cupredoxin_1"/>
    <property type="match status" value="1"/>
</dbReference>
<comment type="caution">
    <text evidence="3">The sequence shown here is derived from an EMBL/GenBank/DDBJ whole genome shotgun (WGS) entry which is preliminary data.</text>
</comment>
<evidence type="ECO:0000256" key="1">
    <source>
        <dbReference type="SAM" id="SignalP"/>
    </source>
</evidence>
<proteinExistence type="predicted"/>
<keyword evidence="1" id="KW-0732">Signal</keyword>
<sequence length="134" mass="14038">MSHALHARRTARPAMGLATAAVTLAAFGGAVGAAPPAQATRTEAATITVTATEFHLALPSHHVKPGAYTFRLRNAGHAPHGLSVKGPKVSATSAVIMPGRSTTLPVRLRKGTYHLWCPVDRHRQHGMATTIKVG</sequence>
<feature type="signal peptide" evidence="1">
    <location>
        <begin position="1"/>
        <end position="33"/>
    </location>
</feature>
<dbReference type="InterPro" id="IPR008972">
    <property type="entry name" value="Cupredoxin"/>
</dbReference>
<dbReference type="SUPFAM" id="SSF49503">
    <property type="entry name" value="Cupredoxins"/>
    <property type="match status" value="1"/>
</dbReference>
<dbReference type="InterPro" id="IPR028096">
    <property type="entry name" value="EfeO_Cupredoxin"/>
</dbReference>
<accession>A0A7Y6M238</accession>
<reference evidence="3 4" key="1">
    <citation type="submission" date="2020-06" db="EMBL/GenBank/DDBJ databases">
        <title>Nonomuraea sp. SMC257, a novel actinomycete isolated from soil.</title>
        <authorList>
            <person name="Chanama M."/>
        </authorList>
    </citation>
    <scope>NUCLEOTIDE SEQUENCE [LARGE SCALE GENOMIC DNA]</scope>
    <source>
        <strain evidence="3 4">SMC257</strain>
    </source>
</reference>
<evidence type="ECO:0000313" key="4">
    <source>
        <dbReference type="Proteomes" id="UP000586042"/>
    </source>
</evidence>
<dbReference type="Gene3D" id="2.60.40.420">
    <property type="entry name" value="Cupredoxins - blue copper proteins"/>
    <property type="match status" value="1"/>
</dbReference>
<keyword evidence="4" id="KW-1185">Reference proteome</keyword>
<dbReference type="InterPro" id="IPR006311">
    <property type="entry name" value="TAT_signal"/>
</dbReference>